<reference evidence="2" key="1">
    <citation type="journal article" date="2019" name="Int. J. Syst. Evol. Microbiol.">
        <title>The Global Catalogue of Microorganisms (GCM) 10K type strain sequencing project: providing services to taxonomists for standard genome sequencing and annotation.</title>
        <authorList>
            <consortium name="The Broad Institute Genomics Platform"/>
            <consortium name="The Broad Institute Genome Sequencing Center for Infectious Disease"/>
            <person name="Wu L."/>
            <person name="Ma J."/>
        </authorList>
    </citation>
    <scope>NUCLEOTIDE SEQUENCE [LARGE SCALE GENOMIC DNA]</scope>
    <source>
        <strain evidence="2">JCM 16702</strain>
    </source>
</reference>
<gene>
    <name evidence="1" type="ORF">GCM10022214_25610</name>
</gene>
<proteinExistence type="predicted"/>
<dbReference type="Proteomes" id="UP001500683">
    <property type="component" value="Unassembled WGS sequence"/>
</dbReference>
<evidence type="ECO:0000313" key="1">
    <source>
        <dbReference type="EMBL" id="GAA4069322.1"/>
    </source>
</evidence>
<accession>A0ABP7VM31</accession>
<comment type="caution">
    <text evidence="1">The sequence shown here is derived from an EMBL/GenBank/DDBJ whole genome shotgun (WGS) entry which is preliminary data.</text>
</comment>
<organism evidence="1 2">
    <name type="scientific">Actinomadura miaoliensis</name>
    <dbReference type="NCBI Taxonomy" id="430685"/>
    <lineage>
        <taxon>Bacteria</taxon>
        <taxon>Bacillati</taxon>
        <taxon>Actinomycetota</taxon>
        <taxon>Actinomycetes</taxon>
        <taxon>Streptosporangiales</taxon>
        <taxon>Thermomonosporaceae</taxon>
        <taxon>Actinomadura</taxon>
    </lineage>
</organism>
<sequence>MAFPASTTWCPASPICGVGTWNRWTVTCGVTTGTGTVVFFCSRARVALGVLVVAAERRRVVVAARLGLSVPLRCVVRLRVVLVSATVAMSAPGTVSA</sequence>
<dbReference type="EMBL" id="BAAAZG010000015">
    <property type="protein sequence ID" value="GAA4069322.1"/>
    <property type="molecule type" value="Genomic_DNA"/>
</dbReference>
<name>A0ABP7VM31_9ACTN</name>
<protein>
    <submittedName>
        <fullName evidence="1">Uncharacterized protein</fullName>
    </submittedName>
</protein>
<keyword evidence="2" id="KW-1185">Reference proteome</keyword>
<evidence type="ECO:0000313" key="2">
    <source>
        <dbReference type="Proteomes" id="UP001500683"/>
    </source>
</evidence>